<reference evidence="2 3" key="1">
    <citation type="submission" date="2024-05" db="EMBL/GenBank/DDBJ databases">
        <title>Culex pipiens pipiens assembly and annotation.</title>
        <authorList>
            <person name="Alout H."/>
            <person name="Durand T."/>
        </authorList>
    </citation>
    <scope>NUCLEOTIDE SEQUENCE [LARGE SCALE GENOMIC DNA]</scope>
    <source>
        <strain evidence="2">HA-2024</strain>
        <tissue evidence="2">Whole body</tissue>
    </source>
</reference>
<protein>
    <recommendedName>
        <fullName evidence="4">Cyclic nucleotide-binding domain-containing protein</fullName>
    </recommendedName>
</protein>
<keyword evidence="3" id="KW-1185">Reference proteome</keyword>
<dbReference type="InterPro" id="IPR033369">
    <property type="entry name" value="C19orf12"/>
</dbReference>
<dbReference type="InterPro" id="IPR014710">
    <property type="entry name" value="RmlC-like_jellyroll"/>
</dbReference>
<dbReference type="AlphaFoldDB" id="A0ABD1CT75"/>
<accession>A0ABD1CT75</accession>
<dbReference type="EMBL" id="JBEHCU010009614">
    <property type="protein sequence ID" value="KAL1379568.1"/>
    <property type="molecule type" value="Genomic_DNA"/>
</dbReference>
<dbReference type="Gene3D" id="2.60.120.10">
    <property type="entry name" value="Jelly Rolls"/>
    <property type="match status" value="1"/>
</dbReference>
<evidence type="ECO:0000313" key="3">
    <source>
        <dbReference type="Proteomes" id="UP001562425"/>
    </source>
</evidence>
<dbReference type="Proteomes" id="UP001562425">
    <property type="component" value="Unassembled WGS sequence"/>
</dbReference>
<dbReference type="SUPFAM" id="SSF51206">
    <property type="entry name" value="cAMP-binding domain-like"/>
    <property type="match status" value="1"/>
</dbReference>
<gene>
    <name evidence="2" type="ORF">pipiens_014800</name>
</gene>
<name>A0ABD1CT75_CULPP</name>
<organism evidence="2 3">
    <name type="scientific">Culex pipiens pipiens</name>
    <name type="common">Northern house mosquito</name>
    <dbReference type="NCBI Taxonomy" id="38569"/>
    <lineage>
        <taxon>Eukaryota</taxon>
        <taxon>Metazoa</taxon>
        <taxon>Ecdysozoa</taxon>
        <taxon>Arthropoda</taxon>
        <taxon>Hexapoda</taxon>
        <taxon>Insecta</taxon>
        <taxon>Pterygota</taxon>
        <taxon>Neoptera</taxon>
        <taxon>Endopterygota</taxon>
        <taxon>Diptera</taxon>
        <taxon>Nematocera</taxon>
        <taxon>Culicoidea</taxon>
        <taxon>Culicidae</taxon>
        <taxon>Culicinae</taxon>
        <taxon>Culicini</taxon>
        <taxon>Culex</taxon>
        <taxon>Culex</taxon>
    </lineage>
</organism>
<dbReference type="Pfam" id="PF20721">
    <property type="entry name" value="C19orf12"/>
    <property type="match status" value="1"/>
</dbReference>
<dbReference type="PANTHER" id="PTHR31493">
    <property type="entry name" value="NAZO FAMILY MEMBER"/>
    <property type="match status" value="1"/>
</dbReference>
<comment type="caution">
    <text evidence="2">The sequence shown here is derived from an EMBL/GenBank/DDBJ whole genome shotgun (WGS) entry which is preliminary data.</text>
</comment>
<evidence type="ECO:0000256" key="1">
    <source>
        <dbReference type="ARBA" id="ARBA00029457"/>
    </source>
</evidence>
<evidence type="ECO:0000313" key="2">
    <source>
        <dbReference type="EMBL" id="KAL1379568.1"/>
    </source>
</evidence>
<dbReference type="InterPro" id="IPR018490">
    <property type="entry name" value="cNMP-bd_dom_sf"/>
</dbReference>
<evidence type="ECO:0008006" key="4">
    <source>
        <dbReference type="Google" id="ProtNLM"/>
    </source>
</evidence>
<proteinExistence type="inferred from homology"/>
<sequence>MDAVATLTDKENMRVTMKGSAKGAAICGAACFAGGLVAGPVGLAVGGTIGAISAGYMSRGKFRPVGEIIRHDMSEREREKLKDHLVAALSEFHPTDMAVLLPLLMGSAAAQRAVLSTVVSFLGSFFLTETSTLKPEWNQLVEIMGRFQYFDHWTDEQRQDCQTRAKVREFDPGQTIFVEGRSPVNYAHFVLSGRCMVVQCLKMIKVLDKFGKESYRLADAQPIEDEITQFHRRRSSRMIELGQTPFMVEGQNFQLSSSTLTAANCLPVGELKRLQNLRPIEYEYRFLDVATFGCGSVFGVGEHMDDRTVVARTRVQCLLIPRYWLLQKPQNQNNVWNRVRVFIEQRQPSRDKLFEWFLSDGRWQWMRTQLREDFAAAHPKTHPTALGDVPTLCRIDQSDVFA</sequence>
<comment type="similarity">
    <text evidence="1">Belongs to the C19orf12 family.</text>
</comment>
<dbReference type="PANTHER" id="PTHR31493:SF1">
    <property type="entry name" value="PROTEIN C19ORF12"/>
    <property type="match status" value="1"/>
</dbReference>